<evidence type="ECO:0000313" key="3">
    <source>
        <dbReference type="EMBL" id="CEQ04259.1"/>
    </source>
</evidence>
<reference evidence="5 6" key="2">
    <citation type="submission" date="2015-01" db="EMBL/GenBank/DDBJ databases">
        <authorList>
            <person name="Aslett A.Martin."/>
            <person name="De Silva Nishadi"/>
        </authorList>
    </citation>
    <scope>NUCLEOTIDE SEQUENCE [LARGE SCALE GENOMIC DNA]</scope>
    <source>
        <strain evidence="3 5">R28058</strain>
        <strain evidence="6">UMC4404</strain>
    </source>
</reference>
<dbReference type="EMBL" id="LN679998">
    <property type="protein sequence ID" value="CEJ74400.1"/>
    <property type="molecule type" value="Genomic_DNA"/>
</dbReference>
<evidence type="ECO:0000313" key="1">
    <source>
        <dbReference type="EMBL" id="CEJ74400.1"/>
    </source>
</evidence>
<evidence type="ECO:0000313" key="2">
    <source>
        <dbReference type="EMBL" id="CEN31772.1"/>
    </source>
</evidence>
<dbReference type="GeneID" id="97538118"/>
<gene>
    <name evidence="1" type="ORF">ATCC9714_22881</name>
    <name evidence="3" type="ORF">R28058_19921</name>
    <name evidence="2" type="ORF">UMC4404_23551</name>
</gene>
<evidence type="ECO:0000313" key="5">
    <source>
        <dbReference type="Proteomes" id="UP000049127"/>
    </source>
</evidence>
<name>A0A0A1SJ83_PARSO</name>
<dbReference type="AlphaFoldDB" id="A0A0A1SJ83"/>
<dbReference type="EMBL" id="CDNY01000024">
    <property type="protein sequence ID" value="CEN31772.1"/>
    <property type="molecule type" value="Genomic_DNA"/>
</dbReference>
<accession>A0A0A1SJ83</accession>
<dbReference type="Proteomes" id="UP000049127">
    <property type="component" value="Unassembled WGS sequence"/>
</dbReference>
<dbReference type="Proteomes" id="UP000049685">
    <property type="component" value="Unassembled WGS sequence"/>
</dbReference>
<dbReference type="PATRIC" id="fig|1505.7.peg.2213"/>
<dbReference type="KEGG" id="psor:RSJ16_12620"/>
<protein>
    <submittedName>
        <fullName evidence="3">Uncharacterized protein</fullName>
    </submittedName>
</protein>
<dbReference type="EMBL" id="CEKZ01000003">
    <property type="protein sequence ID" value="CEQ04259.1"/>
    <property type="molecule type" value="Genomic_DNA"/>
</dbReference>
<evidence type="ECO:0000313" key="4">
    <source>
        <dbReference type="Proteomes" id="UP000032811"/>
    </source>
</evidence>
<dbReference type="Proteomes" id="UP000032811">
    <property type="component" value="Chromosome 1"/>
</dbReference>
<keyword evidence="4" id="KW-1185">Reference proteome</keyword>
<dbReference type="RefSeq" id="WP_038293373.1">
    <property type="nucleotide sequence ID" value="NZ_BDJI01000002.1"/>
</dbReference>
<proteinExistence type="predicted"/>
<reference evidence="1 4" key="1">
    <citation type="submission" date="2014-11" db="EMBL/GenBank/DDBJ databases">
        <authorList>
            <person name="Aslett M.A."/>
            <person name="De Silva N."/>
        </authorList>
    </citation>
    <scope>NUCLEOTIDE SEQUENCE [LARGE SCALE GENOMIC DNA]</scope>
    <source>
        <strain evidence="1 4">ATCC9714</strain>
        <strain evidence="2">UMC4404</strain>
    </source>
</reference>
<organism evidence="3 5">
    <name type="scientific">Paraclostridium sordellii</name>
    <name type="common">Clostridium sordellii</name>
    <dbReference type="NCBI Taxonomy" id="1505"/>
    <lineage>
        <taxon>Bacteria</taxon>
        <taxon>Bacillati</taxon>
        <taxon>Bacillota</taxon>
        <taxon>Clostridia</taxon>
        <taxon>Peptostreptococcales</taxon>
        <taxon>Peptostreptococcaceae</taxon>
        <taxon>Paraclostridium</taxon>
    </lineage>
</organism>
<dbReference type="OrthoDB" id="9967808at2"/>
<sequence length="121" mass="13848">MSCNKKNNCKKWNCDGNNNHKFVCKCICNCNKSQCCEWTKFPTCKDKCDKDLDWFLGRYVRELLENLDLPCGHPGIDAILRILADGGCLPCGHPSLEELILIAILEDNKELCKVFHKHCCK</sequence>
<evidence type="ECO:0000313" key="6">
    <source>
        <dbReference type="Proteomes" id="UP000049685"/>
    </source>
</evidence>